<reference evidence="2 3" key="1">
    <citation type="submission" date="2018-03" db="EMBL/GenBank/DDBJ databases">
        <title>Draft Genome Sequences of the Obligatory Marine Myxobacteria Enhygromyxa salina SWB005.</title>
        <authorList>
            <person name="Poehlein A."/>
            <person name="Moghaddam J.A."/>
            <person name="Harms H."/>
            <person name="Alanjari M."/>
            <person name="Koenig G.M."/>
            <person name="Daniel R."/>
            <person name="Schaeberle T.F."/>
        </authorList>
    </citation>
    <scope>NUCLEOTIDE SEQUENCE [LARGE SCALE GENOMIC DNA]</scope>
    <source>
        <strain evidence="2 3">SWB005</strain>
    </source>
</reference>
<evidence type="ECO:0000256" key="1">
    <source>
        <dbReference type="SAM" id="MobiDB-lite"/>
    </source>
</evidence>
<dbReference type="EMBL" id="PVNK01000149">
    <property type="protein sequence ID" value="PRP97640.1"/>
    <property type="molecule type" value="Genomic_DNA"/>
</dbReference>
<evidence type="ECO:0000313" key="2">
    <source>
        <dbReference type="EMBL" id="PRP97640.1"/>
    </source>
</evidence>
<organism evidence="2 3">
    <name type="scientific">Enhygromyxa salina</name>
    <dbReference type="NCBI Taxonomy" id="215803"/>
    <lineage>
        <taxon>Bacteria</taxon>
        <taxon>Pseudomonadati</taxon>
        <taxon>Myxococcota</taxon>
        <taxon>Polyangia</taxon>
        <taxon>Nannocystales</taxon>
        <taxon>Nannocystaceae</taxon>
        <taxon>Enhygromyxa</taxon>
    </lineage>
</organism>
<dbReference type="GO" id="GO:0030246">
    <property type="term" value="F:carbohydrate binding"/>
    <property type="evidence" value="ECO:0007669"/>
    <property type="project" value="InterPro"/>
</dbReference>
<dbReference type="AlphaFoldDB" id="A0A2S9XY17"/>
<dbReference type="Proteomes" id="UP000237968">
    <property type="component" value="Unassembled WGS sequence"/>
</dbReference>
<proteinExistence type="predicted"/>
<sequence>MTAASPSACSRPPAATAHAGPGRARAVAAGGLEQAEGEAAVMGVVVSPELGPLASGRIDLWCRDGELAARVAVGEDGSFSGPACPGTTCVRLVHPAFEQPRGWELEPDEARELTVVHAAQVRGTVLSTAGDAIADASLIVHDADGRRVAARSDAGGEFRAAIPGLRPCDACDLERGTPTCRADPRPASTSRGRVLVSASDYAPVEVEVELEIGAEIPLELVLPPPAAPITGRVLGLDGRPFGARAMALATNVAREAEQHACAVDESGSFVLSGLGDGRYRLRVVRDGRELATADDVAPGDEIELRAEVPARGVTLGIKVTAADDRPMAKVRVDGGPFRGAWTDDEGYVAAASVLPGRYTLRLRAAKCPVVREIVDVAAPGMVTPRIVRLPPGC</sequence>
<feature type="region of interest" description="Disordered" evidence="1">
    <location>
        <begin position="1"/>
        <end position="22"/>
    </location>
</feature>
<dbReference type="SUPFAM" id="SSF49464">
    <property type="entry name" value="Carboxypeptidase regulatory domain-like"/>
    <property type="match status" value="1"/>
</dbReference>
<evidence type="ECO:0008006" key="4">
    <source>
        <dbReference type="Google" id="ProtNLM"/>
    </source>
</evidence>
<gene>
    <name evidence="2" type="ORF">ENSA5_31460</name>
</gene>
<dbReference type="InterPro" id="IPR008969">
    <property type="entry name" value="CarboxyPept-like_regulatory"/>
</dbReference>
<comment type="caution">
    <text evidence="2">The sequence shown here is derived from an EMBL/GenBank/DDBJ whole genome shotgun (WGS) entry which is preliminary data.</text>
</comment>
<accession>A0A2S9XY17</accession>
<evidence type="ECO:0000313" key="3">
    <source>
        <dbReference type="Proteomes" id="UP000237968"/>
    </source>
</evidence>
<dbReference type="SUPFAM" id="SSF49452">
    <property type="entry name" value="Starch-binding domain-like"/>
    <property type="match status" value="1"/>
</dbReference>
<keyword evidence="3" id="KW-1185">Reference proteome</keyword>
<protein>
    <recommendedName>
        <fullName evidence="4">Carboxypeptidase regulatory-like domain-containing protein</fullName>
    </recommendedName>
</protein>
<dbReference type="InterPro" id="IPR013784">
    <property type="entry name" value="Carb-bd-like_fold"/>
</dbReference>
<name>A0A2S9XY17_9BACT</name>